<dbReference type="PANTHER" id="PTHR42877:SF7">
    <property type="entry name" value="FLAVIN-BINDING MONOOXYGENASE-RELATED"/>
    <property type="match status" value="1"/>
</dbReference>
<evidence type="ECO:0000256" key="1">
    <source>
        <dbReference type="ARBA" id="ARBA00010139"/>
    </source>
</evidence>
<comment type="similarity">
    <text evidence="1">Belongs to the FAD-binding monooxygenase family.</text>
</comment>
<protein>
    <submittedName>
        <fullName evidence="2">Uncharacterized protein</fullName>
    </submittedName>
</protein>
<comment type="caution">
    <text evidence="2">The sequence shown here is derived from an EMBL/GenBank/DDBJ whole genome shotgun (WGS) entry which is preliminary data.</text>
</comment>
<gene>
    <name evidence="2" type="ORF">V5O48_011766</name>
</gene>
<evidence type="ECO:0000313" key="2">
    <source>
        <dbReference type="EMBL" id="KAL0570192.1"/>
    </source>
</evidence>
<keyword evidence="3" id="KW-1185">Reference proteome</keyword>
<dbReference type="EMBL" id="JBAHYK010000977">
    <property type="protein sequence ID" value="KAL0570192.1"/>
    <property type="molecule type" value="Genomic_DNA"/>
</dbReference>
<organism evidence="2 3">
    <name type="scientific">Marasmius crinis-equi</name>
    <dbReference type="NCBI Taxonomy" id="585013"/>
    <lineage>
        <taxon>Eukaryota</taxon>
        <taxon>Fungi</taxon>
        <taxon>Dikarya</taxon>
        <taxon>Basidiomycota</taxon>
        <taxon>Agaricomycotina</taxon>
        <taxon>Agaricomycetes</taxon>
        <taxon>Agaricomycetidae</taxon>
        <taxon>Agaricales</taxon>
        <taxon>Marasmiineae</taxon>
        <taxon>Marasmiaceae</taxon>
        <taxon>Marasmius</taxon>
    </lineage>
</organism>
<accession>A0ABR3F4X9</accession>
<dbReference type="Proteomes" id="UP001465976">
    <property type="component" value="Unassembled WGS sequence"/>
</dbReference>
<reference evidence="2 3" key="1">
    <citation type="submission" date="2024-02" db="EMBL/GenBank/DDBJ databases">
        <title>A draft genome for the cacao thread blight pathogen Marasmius crinis-equi.</title>
        <authorList>
            <person name="Cohen S.P."/>
            <person name="Baruah I.K."/>
            <person name="Amoako-Attah I."/>
            <person name="Bukari Y."/>
            <person name="Meinhardt L.W."/>
            <person name="Bailey B.A."/>
        </authorList>
    </citation>
    <scope>NUCLEOTIDE SEQUENCE [LARGE SCALE GENOMIC DNA]</scope>
    <source>
        <strain evidence="2 3">GH-76</strain>
    </source>
</reference>
<proteinExistence type="inferred from homology"/>
<dbReference type="PANTHER" id="PTHR42877">
    <property type="entry name" value="L-ORNITHINE N(5)-MONOOXYGENASE-RELATED"/>
    <property type="match status" value="1"/>
</dbReference>
<dbReference type="InterPro" id="IPR036188">
    <property type="entry name" value="FAD/NAD-bd_sf"/>
</dbReference>
<dbReference type="Gene3D" id="3.50.50.60">
    <property type="entry name" value="FAD/NAD(P)-binding domain"/>
    <property type="match status" value="1"/>
</dbReference>
<name>A0ABR3F4X9_9AGAR</name>
<sequence length="198" mass="22862">VDGFPNWFQANGPSSAVGAGALLILFEREVDYAVSAILKLQRERIKSIEVKKEAVDDFNAYLEVITWRLNHIDFSTLDQSVFGEKCRAWYKAGKEDGRVSTLWPGSTLHMRRALDNPRWEDFDYKLLDDKPGNRFYWFGEGQTVPDKTGKDRAWYLDPKHIDFPPVRYASVNTNRDFIVNLKRTESLVTPPTLHILPK</sequence>
<feature type="non-terminal residue" evidence="2">
    <location>
        <position position="1"/>
    </location>
</feature>
<evidence type="ECO:0000313" key="3">
    <source>
        <dbReference type="Proteomes" id="UP001465976"/>
    </source>
</evidence>
<dbReference type="InterPro" id="IPR051209">
    <property type="entry name" value="FAD-bind_Monooxygenase_sf"/>
</dbReference>